<sequence length="574" mass="60681">MSGAASVARVERQTAETDLVSRLEGARSRIEQRFLDGGVVLLSVLDVLNRLVASLENLSGSLDEETAAATTGRLTATVERLTALPGIEETRQQRLAAVAVTEKSLGGYIATMQETLRYLRTFATTAKITGAAIPDFAGFAEEILERIQFGTREVNALGAKISTLAGVIGAASAGGGEALERFRRSVPDIAGNLSRNAADLTGQRRHLSQLAARVGTSARQVQGKVATTLSSMQIGDITRQRIEHCQSAFAFLDEYLSAGTLDGESGERLTALVRCLVHDQLVEIARDFERECRTVVGTIRSFGGDIDALMALHGGMDSADGRSADRAMRTLEADIAAARAVVQEIELAAGKANALGSGTVETVQELLKGVKTIQLVRTDIHYMALNTNLRCSKLGEEGRAINVVTAELRTFSAQLDETAEHILAALKSLELDAGKLGEAGAAAGGSLDAHLEDVLDHIRRAGDRMEEDMAALRACGADVSAKAGKTIADLDFNAELGDVLADCAARAGELTGPGLPETAGLEEAMAELGGRIARTYTMVSEREVHARLFGTPVDAPAAPVAPQSDDELFDDALF</sequence>
<evidence type="ECO:0000313" key="2">
    <source>
        <dbReference type="Proteomes" id="UP000535406"/>
    </source>
</evidence>
<protein>
    <recommendedName>
        <fullName evidence="3">Chemotaxis protein</fullName>
    </recommendedName>
</protein>
<dbReference type="AlphaFoldDB" id="A0A7W8DWK4"/>
<dbReference type="SUPFAM" id="SSF58104">
    <property type="entry name" value="Methyl-accepting chemotaxis protein (MCP) signaling domain"/>
    <property type="match status" value="1"/>
</dbReference>
<dbReference type="EMBL" id="JACHIK010000024">
    <property type="protein sequence ID" value="MBB5044958.1"/>
    <property type="molecule type" value="Genomic_DNA"/>
</dbReference>
<organism evidence="1 2">
    <name type="scientific">Shinella fusca</name>
    <dbReference type="NCBI Taxonomy" id="544480"/>
    <lineage>
        <taxon>Bacteria</taxon>
        <taxon>Pseudomonadati</taxon>
        <taxon>Pseudomonadota</taxon>
        <taxon>Alphaproteobacteria</taxon>
        <taxon>Hyphomicrobiales</taxon>
        <taxon>Rhizobiaceae</taxon>
        <taxon>Shinella</taxon>
    </lineage>
</organism>
<keyword evidence="2" id="KW-1185">Reference proteome</keyword>
<evidence type="ECO:0000313" key="1">
    <source>
        <dbReference type="EMBL" id="MBB5044958.1"/>
    </source>
</evidence>
<dbReference type="Proteomes" id="UP000535406">
    <property type="component" value="Unassembled WGS sequence"/>
</dbReference>
<dbReference type="Gene3D" id="1.10.287.950">
    <property type="entry name" value="Methyl-accepting chemotaxis protein"/>
    <property type="match status" value="1"/>
</dbReference>
<comment type="caution">
    <text evidence="1">The sequence shown here is derived from an EMBL/GenBank/DDBJ whole genome shotgun (WGS) entry which is preliminary data.</text>
</comment>
<gene>
    <name evidence="1" type="ORF">HNQ66_004385</name>
</gene>
<evidence type="ECO:0008006" key="3">
    <source>
        <dbReference type="Google" id="ProtNLM"/>
    </source>
</evidence>
<dbReference type="RefSeq" id="WP_184146731.1">
    <property type="nucleotide sequence ID" value="NZ_JACHIK010000024.1"/>
</dbReference>
<reference evidence="1 2" key="1">
    <citation type="submission" date="2020-08" db="EMBL/GenBank/DDBJ databases">
        <title>Genomic Encyclopedia of Type Strains, Phase IV (KMG-IV): sequencing the most valuable type-strain genomes for metagenomic binning, comparative biology and taxonomic classification.</title>
        <authorList>
            <person name="Goeker M."/>
        </authorList>
    </citation>
    <scope>NUCLEOTIDE SEQUENCE [LARGE SCALE GENOMIC DNA]</scope>
    <source>
        <strain evidence="1 2">DSM 21319</strain>
    </source>
</reference>
<proteinExistence type="predicted"/>
<name>A0A7W8DWK4_9HYPH</name>
<accession>A0A7W8DWK4</accession>